<evidence type="ECO:0000313" key="3">
    <source>
        <dbReference type="Proteomes" id="UP000008827"/>
    </source>
</evidence>
<sequence>MLNSLFNLILDKNLGRATPQKLAVVVGEPLVNPTLKSHTSNAGLKSHTLQLHPNVPPCFPVPVPMQTGYALACFDQSQVNTAMPTSSPTLLVCS</sequence>
<evidence type="ECO:0000313" key="1">
    <source>
        <dbReference type="EMBL" id="KRH06052.1"/>
    </source>
</evidence>
<dbReference type="Gramene" id="KRH06052">
    <property type="protein sequence ID" value="KRH06052"/>
    <property type="gene ID" value="GLYMA_16G002100"/>
</dbReference>
<name>A0A0R0FVF6_SOYBN</name>
<protein>
    <submittedName>
        <fullName evidence="1 2">Uncharacterized protein</fullName>
    </submittedName>
</protein>
<reference evidence="1" key="3">
    <citation type="submission" date="2018-07" db="EMBL/GenBank/DDBJ databases">
        <title>WGS assembly of Glycine max.</title>
        <authorList>
            <person name="Schmutz J."/>
            <person name="Cannon S."/>
            <person name="Schlueter J."/>
            <person name="Ma J."/>
            <person name="Mitros T."/>
            <person name="Nelson W."/>
            <person name="Hyten D."/>
            <person name="Song Q."/>
            <person name="Thelen J."/>
            <person name="Cheng J."/>
            <person name="Xu D."/>
            <person name="Hellsten U."/>
            <person name="May G."/>
            <person name="Yu Y."/>
            <person name="Sakurai T."/>
            <person name="Umezawa T."/>
            <person name="Bhattacharyya M."/>
            <person name="Sandhu D."/>
            <person name="Valliyodan B."/>
            <person name="Lindquist E."/>
            <person name="Peto M."/>
            <person name="Grant D."/>
            <person name="Shu S."/>
            <person name="Goodstein D."/>
            <person name="Barry K."/>
            <person name="Futrell-Griggs M."/>
            <person name="Abernathy B."/>
            <person name="Du J."/>
            <person name="Tian Z."/>
            <person name="Zhu L."/>
            <person name="Gill N."/>
            <person name="Joshi T."/>
            <person name="Libault M."/>
            <person name="Sethuraman A."/>
            <person name="Zhang X."/>
            <person name="Shinozaki K."/>
            <person name="Nguyen H."/>
            <person name="Wing R."/>
            <person name="Cregan P."/>
            <person name="Specht J."/>
            <person name="Grimwood J."/>
            <person name="Rokhsar D."/>
            <person name="Stacey G."/>
            <person name="Shoemaker R."/>
            <person name="Jackson S."/>
        </authorList>
    </citation>
    <scope>NUCLEOTIDE SEQUENCE</scope>
    <source>
        <tissue evidence="1">Callus</tissue>
    </source>
</reference>
<accession>A0A0R0FVF6</accession>
<proteinExistence type="predicted"/>
<keyword evidence="3" id="KW-1185">Reference proteome</keyword>
<dbReference type="EnsemblPlants" id="KRH06052">
    <property type="protein sequence ID" value="KRH06052"/>
    <property type="gene ID" value="GLYMA_16G002100"/>
</dbReference>
<reference evidence="2" key="2">
    <citation type="submission" date="2018-02" db="UniProtKB">
        <authorList>
            <consortium name="EnsemblPlants"/>
        </authorList>
    </citation>
    <scope>IDENTIFICATION</scope>
    <source>
        <strain evidence="2">Williams 82</strain>
    </source>
</reference>
<organism evidence="1">
    <name type="scientific">Glycine max</name>
    <name type="common">Soybean</name>
    <name type="synonym">Glycine hispida</name>
    <dbReference type="NCBI Taxonomy" id="3847"/>
    <lineage>
        <taxon>Eukaryota</taxon>
        <taxon>Viridiplantae</taxon>
        <taxon>Streptophyta</taxon>
        <taxon>Embryophyta</taxon>
        <taxon>Tracheophyta</taxon>
        <taxon>Spermatophyta</taxon>
        <taxon>Magnoliopsida</taxon>
        <taxon>eudicotyledons</taxon>
        <taxon>Gunneridae</taxon>
        <taxon>Pentapetalae</taxon>
        <taxon>rosids</taxon>
        <taxon>fabids</taxon>
        <taxon>Fabales</taxon>
        <taxon>Fabaceae</taxon>
        <taxon>Papilionoideae</taxon>
        <taxon>50 kb inversion clade</taxon>
        <taxon>NPAAA clade</taxon>
        <taxon>indigoferoid/millettioid clade</taxon>
        <taxon>Phaseoleae</taxon>
        <taxon>Glycine</taxon>
        <taxon>Glycine subgen. Soja</taxon>
    </lineage>
</organism>
<gene>
    <name evidence="1" type="ORF">GLYMA_16G002100</name>
</gene>
<dbReference type="AlphaFoldDB" id="A0A0R0FVF6"/>
<dbReference type="PaxDb" id="3847-GLYMA16G00373.1"/>
<evidence type="ECO:0000313" key="2">
    <source>
        <dbReference type="EnsemblPlants" id="KRH06052"/>
    </source>
</evidence>
<dbReference type="InParanoid" id="A0A0R0FVF6"/>
<dbReference type="Proteomes" id="UP000008827">
    <property type="component" value="Chromosome 16"/>
</dbReference>
<dbReference type="EMBL" id="CM000849">
    <property type="protein sequence ID" value="KRH06052.1"/>
    <property type="molecule type" value="Genomic_DNA"/>
</dbReference>
<reference evidence="1 2" key="1">
    <citation type="journal article" date="2010" name="Nature">
        <title>Genome sequence of the palaeopolyploid soybean.</title>
        <authorList>
            <person name="Schmutz J."/>
            <person name="Cannon S.B."/>
            <person name="Schlueter J."/>
            <person name="Ma J."/>
            <person name="Mitros T."/>
            <person name="Nelson W."/>
            <person name="Hyten D.L."/>
            <person name="Song Q."/>
            <person name="Thelen J.J."/>
            <person name="Cheng J."/>
            <person name="Xu D."/>
            <person name="Hellsten U."/>
            <person name="May G.D."/>
            <person name="Yu Y."/>
            <person name="Sakurai T."/>
            <person name="Umezawa T."/>
            <person name="Bhattacharyya M.K."/>
            <person name="Sandhu D."/>
            <person name="Valliyodan B."/>
            <person name="Lindquist E."/>
            <person name="Peto M."/>
            <person name="Grant D."/>
            <person name="Shu S."/>
            <person name="Goodstein D."/>
            <person name="Barry K."/>
            <person name="Futrell-Griggs M."/>
            <person name="Abernathy B."/>
            <person name="Du J."/>
            <person name="Tian Z."/>
            <person name="Zhu L."/>
            <person name="Gill N."/>
            <person name="Joshi T."/>
            <person name="Libault M."/>
            <person name="Sethuraman A."/>
            <person name="Zhang X.-C."/>
            <person name="Shinozaki K."/>
            <person name="Nguyen H.T."/>
            <person name="Wing R.A."/>
            <person name="Cregan P."/>
            <person name="Specht J."/>
            <person name="Grimwood J."/>
            <person name="Rokhsar D."/>
            <person name="Stacey G."/>
            <person name="Shoemaker R.C."/>
            <person name="Jackson S.A."/>
        </authorList>
    </citation>
    <scope>NUCLEOTIDE SEQUENCE [LARGE SCALE GENOMIC DNA]</scope>
    <source>
        <strain evidence="2">cv. Williams 82</strain>
        <tissue evidence="1">Callus</tissue>
    </source>
</reference>